<accession>A0ACB8BCJ4</accession>
<comment type="caution">
    <text evidence="1">The sequence shown here is derived from an EMBL/GenBank/DDBJ whole genome shotgun (WGS) entry which is preliminary data.</text>
</comment>
<proteinExistence type="predicted"/>
<evidence type="ECO:0000313" key="2">
    <source>
        <dbReference type="Proteomes" id="UP000790709"/>
    </source>
</evidence>
<dbReference type="EMBL" id="MU266453">
    <property type="protein sequence ID" value="KAH7923426.1"/>
    <property type="molecule type" value="Genomic_DNA"/>
</dbReference>
<reference evidence="1" key="1">
    <citation type="journal article" date="2021" name="New Phytol.">
        <title>Evolutionary innovations through gain and loss of genes in the ectomycorrhizal Boletales.</title>
        <authorList>
            <person name="Wu G."/>
            <person name="Miyauchi S."/>
            <person name="Morin E."/>
            <person name="Kuo A."/>
            <person name="Drula E."/>
            <person name="Varga T."/>
            <person name="Kohler A."/>
            <person name="Feng B."/>
            <person name="Cao Y."/>
            <person name="Lipzen A."/>
            <person name="Daum C."/>
            <person name="Hundley H."/>
            <person name="Pangilinan J."/>
            <person name="Johnson J."/>
            <person name="Barry K."/>
            <person name="LaButti K."/>
            <person name="Ng V."/>
            <person name="Ahrendt S."/>
            <person name="Min B."/>
            <person name="Choi I.G."/>
            <person name="Park H."/>
            <person name="Plett J.M."/>
            <person name="Magnuson J."/>
            <person name="Spatafora J.W."/>
            <person name="Nagy L.G."/>
            <person name="Henrissat B."/>
            <person name="Grigoriev I.V."/>
            <person name="Yang Z.L."/>
            <person name="Xu J."/>
            <person name="Martin F.M."/>
        </authorList>
    </citation>
    <scope>NUCLEOTIDE SEQUENCE</scope>
    <source>
        <strain evidence="1">KUC20120723A-06</strain>
    </source>
</reference>
<evidence type="ECO:0000313" key="1">
    <source>
        <dbReference type="EMBL" id="KAH7923426.1"/>
    </source>
</evidence>
<protein>
    <submittedName>
        <fullName evidence="1">Uncharacterized protein</fullName>
    </submittedName>
</protein>
<gene>
    <name evidence="1" type="ORF">BV22DRAFT_1036366</name>
</gene>
<sequence>MRRHVCEVTMTEKTSLLTTARGFFRLMALELTASVAYPHCQRDAFETFCYDCKAPQCSLSRRSNPITSTSMVITLIYLFRVSCKLPNFRYCVCYCSQHLVMCF</sequence>
<dbReference type="Proteomes" id="UP000790709">
    <property type="component" value="Unassembled WGS sequence"/>
</dbReference>
<keyword evidence="2" id="KW-1185">Reference proteome</keyword>
<organism evidence="1 2">
    <name type="scientific">Leucogyrophana mollusca</name>
    <dbReference type="NCBI Taxonomy" id="85980"/>
    <lineage>
        <taxon>Eukaryota</taxon>
        <taxon>Fungi</taxon>
        <taxon>Dikarya</taxon>
        <taxon>Basidiomycota</taxon>
        <taxon>Agaricomycotina</taxon>
        <taxon>Agaricomycetes</taxon>
        <taxon>Agaricomycetidae</taxon>
        <taxon>Boletales</taxon>
        <taxon>Boletales incertae sedis</taxon>
        <taxon>Leucogyrophana</taxon>
    </lineage>
</organism>
<name>A0ACB8BCJ4_9AGAM</name>